<accession>A0A1A9QDG3</accession>
<gene>
    <name evidence="1" type="ORF">A6V39_03950</name>
</gene>
<protein>
    <submittedName>
        <fullName evidence="1">Uncharacterized protein</fullName>
    </submittedName>
</protein>
<sequence length="190" mass="21242">MASNIAIKLGVGIASAGAIGGAGYGIYSYNNTTDTVQSYLEKNNFVVIKQSEQDLWNKSYEAYKFEKTSDLTITPDNSEGIKAWCNTALNKTIKSKTEIDYTGATKLCVRFETIKDKLSKELEQTVTKLNGKLDLFTTSIQEEIKKINAEEGQNKVGTQIQKWCAENSKRRNSTENKPYLDDIRKNCLTA</sequence>
<evidence type="ECO:0000313" key="2">
    <source>
        <dbReference type="Proteomes" id="UP000077623"/>
    </source>
</evidence>
<proteinExistence type="predicted"/>
<name>A0A1A9QDG3_9MOLU</name>
<dbReference type="Proteomes" id="UP000077623">
    <property type="component" value="Unassembled WGS sequence"/>
</dbReference>
<dbReference type="AlphaFoldDB" id="A0A1A9QDG3"/>
<dbReference type="RefSeq" id="WP_187150427.1">
    <property type="nucleotide sequence ID" value="NZ_LWUJ01000012.1"/>
</dbReference>
<evidence type="ECO:0000313" key="1">
    <source>
        <dbReference type="EMBL" id="OAL10041.1"/>
    </source>
</evidence>
<reference evidence="2" key="1">
    <citation type="submission" date="2016-04" db="EMBL/GenBank/DDBJ databases">
        <authorList>
            <person name="Quiroz-Castaneda R.E."/>
            <person name="Martinez-Ocampo F."/>
        </authorList>
    </citation>
    <scope>NUCLEOTIDE SEQUENCE [LARGE SCALE GENOMIC DNA]</scope>
    <source>
        <strain evidence="2">INIFAP01</strain>
    </source>
</reference>
<dbReference type="STRING" id="432608.A6V39_03950"/>
<keyword evidence="2" id="KW-1185">Reference proteome</keyword>
<dbReference type="EMBL" id="LWUJ01000012">
    <property type="protein sequence ID" value="OAL10041.1"/>
    <property type="molecule type" value="Genomic_DNA"/>
</dbReference>
<organism evidence="1 2">
    <name type="scientific">Candidatus Mycoplasma haematobovis</name>
    <dbReference type="NCBI Taxonomy" id="432608"/>
    <lineage>
        <taxon>Bacteria</taxon>
        <taxon>Bacillati</taxon>
        <taxon>Mycoplasmatota</taxon>
        <taxon>Mollicutes</taxon>
        <taxon>Mycoplasmataceae</taxon>
        <taxon>Mycoplasma</taxon>
    </lineage>
</organism>
<comment type="caution">
    <text evidence="1">The sequence shown here is derived from an EMBL/GenBank/DDBJ whole genome shotgun (WGS) entry which is preliminary data.</text>
</comment>